<dbReference type="HOGENOM" id="CLU_430810_0_0_1"/>
<dbReference type="RefSeq" id="XP_013427809.1">
    <property type="nucleotide sequence ID" value="XM_013572355.1"/>
</dbReference>
<feature type="compositionally biased region" description="Basic and acidic residues" evidence="1">
    <location>
        <begin position="117"/>
        <end position="131"/>
    </location>
</feature>
<gene>
    <name evidence="3" type="ORF">M436DRAFT_81936</name>
</gene>
<evidence type="ECO:0000256" key="1">
    <source>
        <dbReference type="SAM" id="MobiDB-lite"/>
    </source>
</evidence>
<feature type="region of interest" description="Disordered" evidence="1">
    <location>
        <begin position="190"/>
        <end position="264"/>
    </location>
</feature>
<evidence type="ECO:0000313" key="4">
    <source>
        <dbReference type="Proteomes" id="UP000027730"/>
    </source>
</evidence>
<accession>A0A074XG36</accession>
<dbReference type="AlphaFoldDB" id="A0A074XG36"/>
<dbReference type="Proteomes" id="UP000027730">
    <property type="component" value="Unassembled WGS sequence"/>
</dbReference>
<organism evidence="3 4">
    <name type="scientific">Aureobasidium namibiae CBS 147.97</name>
    <dbReference type="NCBI Taxonomy" id="1043004"/>
    <lineage>
        <taxon>Eukaryota</taxon>
        <taxon>Fungi</taxon>
        <taxon>Dikarya</taxon>
        <taxon>Ascomycota</taxon>
        <taxon>Pezizomycotina</taxon>
        <taxon>Dothideomycetes</taxon>
        <taxon>Dothideomycetidae</taxon>
        <taxon>Dothideales</taxon>
        <taxon>Saccotheciaceae</taxon>
        <taxon>Aureobasidium</taxon>
    </lineage>
</organism>
<feature type="region of interest" description="Disordered" evidence="1">
    <location>
        <begin position="85"/>
        <end position="170"/>
    </location>
</feature>
<dbReference type="PROSITE" id="PS00028">
    <property type="entry name" value="ZINC_FINGER_C2H2_1"/>
    <property type="match status" value="1"/>
</dbReference>
<dbReference type="EMBL" id="KL584709">
    <property type="protein sequence ID" value="KEQ73561.1"/>
    <property type="molecule type" value="Genomic_DNA"/>
</dbReference>
<proteinExistence type="predicted"/>
<dbReference type="InterPro" id="IPR013087">
    <property type="entry name" value="Znf_C2H2_type"/>
</dbReference>
<feature type="domain" description="C2H2-type" evidence="2">
    <location>
        <begin position="373"/>
        <end position="396"/>
    </location>
</feature>
<name>A0A074XG36_9PEZI</name>
<feature type="compositionally biased region" description="Basic and acidic residues" evidence="1">
    <location>
        <begin position="206"/>
        <end position="217"/>
    </location>
</feature>
<protein>
    <recommendedName>
        <fullName evidence="2">C2H2-type domain-containing protein</fullName>
    </recommendedName>
</protein>
<keyword evidence="4" id="KW-1185">Reference proteome</keyword>
<dbReference type="GeneID" id="25416890"/>
<evidence type="ECO:0000313" key="3">
    <source>
        <dbReference type="EMBL" id="KEQ73561.1"/>
    </source>
</evidence>
<sequence length="635" mass="70545">MPHLSSTFILEELQSPVRSFPGIKVLSSDGIKWRIDRIGEAFANVQYVLVFTLLFTLLSVHLTNNIYSLQTLASNDRVVTPVPGYDTSSSLHAPPSSRRIPSTALRAASRASSQRKPHSESKKQAWKETKMGDAIIKRQPSPPRSNASKVREPRPTIVLSSGDERDDPIKENDYMLTGYHAATGAYRLSMSKGKRHLDTSPSITEKSGRPVKKEGSRHPASRPSSPIDSSDEEGDAAEFIRHRQASSRWGDGVSEPDVKLSGKPLSVSTIGRQTASTLTMVTHTLRPNGLFGFTCPARSCHEAFDNGLTYEQSVEHALLHGIEMFEMGLHGCPFGCRLGFIDPLQQRHHVLFDCYFAPRAPLPDLYRDGMHLCSHPECRSKYDTDALMRQHYSKVHAPDMYQADSAALNQDHSPLAHDPHPEQLRPIFLSPSPQAIIWWPSQAACYFDPCDVLLYRVSHSASDTLYDSALLELVPLTTSDLLILWKTKIRSLQMAVRYPEASAGRTAGSIHSVQIQAWKFTELPSNETSDPAAHLFPPIAPAYASRSQLPSPQLLKQLYAATTQRRKVHLTFIFRHSQSATKLHDQDHVREALALASHINGRGSVTVVSVSVIYGKYIKGCFAPSFGNDMETELE</sequence>
<evidence type="ECO:0000259" key="2">
    <source>
        <dbReference type="PROSITE" id="PS00028"/>
    </source>
</evidence>
<reference evidence="3 4" key="1">
    <citation type="journal article" date="2014" name="BMC Genomics">
        <title>Genome sequencing of four Aureobasidium pullulans varieties: biotechnological potential, stress tolerance, and description of new species.</title>
        <authorList>
            <person name="Gostin Ar C."/>
            <person name="Ohm R.A."/>
            <person name="Kogej T."/>
            <person name="Sonjak S."/>
            <person name="Turk M."/>
            <person name="Zajc J."/>
            <person name="Zalar P."/>
            <person name="Grube M."/>
            <person name="Sun H."/>
            <person name="Han J."/>
            <person name="Sharma A."/>
            <person name="Chiniquy J."/>
            <person name="Ngan C.Y."/>
            <person name="Lipzen A."/>
            <person name="Barry K."/>
            <person name="Grigoriev I.V."/>
            <person name="Gunde-Cimerman N."/>
        </authorList>
    </citation>
    <scope>NUCLEOTIDE SEQUENCE [LARGE SCALE GENOMIC DNA]</scope>
    <source>
        <strain evidence="3 4">CBS 147.97</strain>
    </source>
</reference>